<evidence type="ECO:0000313" key="5">
    <source>
        <dbReference type="Proteomes" id="UP000824890"/>
    </source>
</evidence>
<evidence type="ECO:0000256" key="2">
    <source>
        <dbReference type="SAM" id="MobiDB-lite"/>
    </source>
</evidence>
<dbReference type="InterPro" id="IPR036390">
    <property type="entry name" value="WH_DNA-bd_sf"/>
</dbReference>
<keyword evidence="1" id="KW-0677">Repeat</keyword>
<dbReference type="Pfam" id="PF23282">
    <property type="entry name" value="WHD_ROQ1"/>
    <property type="match status" value="1"/>
</dbReference>
<organism evidence="4 5">
    <name type="scientific">Brassica napus</name>
    <name type="common">Rape</name>
    <dbReference type="NCBI Taxonomy" id="3708"/>
    <lineage>
        <taxon>Eukaryota</taxon>
        <taxon>Viridiplantae</taxon>
        <taxon>Streptophyta</taxon>
        <taxon>Embryophyta</taxon>
        <taxon>Tracheophyta</taxon>
        <taxon>Spermatophyta</taxon>
        <taxon>Magnoliopsida</taxon>
        <taxon>eudicotyledons</taxon>
        <taxon>Gunneridae</taxon>
        <taxon>Pentapetalae</taxon>
        <taxon>rosids</taxon>
        <taxon>malvids</taxon>
        <taxon>Brassicales</taxon>
        <taxon>Brassicaceae</taxon>
        <taxon>Brassiceae</taxon>
        <taxon>Brassica</taxon>
    </lineage>
</organism>
<evidence type="ECO:0000259" key="3">
    <source>
        <dbReference type="Pfam" id="PF23282"/>
    </source>
</evidence>
<gene>
    <name evidence="4" type="ORF">HID58_081295</name>
</gene>
<name>A0ABQ7Y7B4_BRANA</name>
<dbReference type="InterPro" id="IPR044974">
    <property type="entry name" value="Disease_R_plants"/>
</dbReference>
<dbReference type="Gene3D" id="1.10.8.430">
    <property type="entry name" value="Helical domain of apoptotic protease-activating factors"/>
    <property type="match status" value="1"/>
</dbReference>
<feature type="compositionally biased region" description="Basic and acidic residues" evidence="2">
    <location>
        <begin position="45"/>
        <end position="54"/>
    </location>
</feature>
<proteinExistence type="predicted"/>
<evidence type="ECO:0000256" key="1">
    <source>
        <dbReference type="ARBA" id="ARBA00022737"/>
    </source>
</evidence>
<dbReference type="SUPFAM" id="SSF46785">
    <property type="entry name" value="Winged helix' DNA-binding domain"/>
    <property type="match status" value="1"/>
</dbReference>
<protein>
    <recommendedName>
        <fullName evidence="3">Disease resistance protein Roq1-like winged-helix domain-containing protein</fullName>
    </recommendedName>
</protein>
<dbReference type="InterPro" id="IPR042197">
    <property type="entry name" value="Apaf_helical"/>
</dbReference>
<sequence>MYDHHHSGRSRGFGFVTFLAEGSVDRLFSDGKVNELGERQVAGKRTHEPKRTGRDNSFNSYGASGKYDQEGCYDRKANEDYNMIAFQGAKPPIVYKDLSISISELAQGLPFALEAFGVYLRGKSVVEWRDALKSFEEALPENIMMELRSSYDGLDKPGRRAFLHVACLFNGEPVRRVRKLLGQGKDGMRVLEEKSLIRVSADGRIAMHCLLEQMGKQIVRQDSDNSPAHQRILWHHHDIRQVLANKTVSTSNMCFILVMPRFLFVMNKRKLT</sequence>
<feature type="region of interest" description="Disordered" evidence="2">
    <location>
        <begin position="38"/>
        <end position="63"/>
    </location>
</feature>
<evidence type="ECO:0000313" key="4">
    <source>
        <dbReference type="EMBL" id="KAH0864084.1"/>
    </source>
</evidence>
<feature type="domain" description="Disease resistance protein Roq1-like winged-helix" evidence="3">
    <location>
        <begin position="160"/>
        <end position="223"/>
    </location>
</feature>
<comment type="caution">
    <text evidence="4">The sequence shown here is derived from an EMBL/GenBank/DDBJ whole genome shotgun (WGS) entry which is preliminary data.</text>
</comment>
<accession>A0ABQ7Y7B4</accession>
<reference evidence="4 5" key="1">
    <citation type="submission" date="2021-05" db="EMBL/GenBank/DDBJ databases">
        <title>Genome Assembly of Synthetic Allotetraploid Brassica napus Reveals Homoeologous Exchanges between Subgenomes.</title>
        <authorList>
            <person name="Davis J.T."/>
        </authorList>
    </citation>
    <scope>NUCLEOTIDE SEQUENCE [LARGE SCALE GENOMIC DNA]</scope>
    <source>
        <strain evidence="5">cv. Da-Ae</strain>
        <tissue evidence="4">Seedling</tissue>
    </source>
</reference>
<keyword evidence="5" id="KW-1185">Reference proteome</keyword>
<dbReference type="Proteomes" id="UP000824890">
    <property type="component" value="Unassembled WGS sequence"/>
</dbReference>
<dbReference type="InterPro" id="IPR027417">
    <property type="entry name" value="P-loop_NTPase"/>
</dbReference>
<dbReference type="InterPro" id="IPR058192">
    <property type="entry name" value="WHD_ROQ1-like"/>
</dbReference>
<dbReference type="PANTHER" id="PTHR11017:SF388">
    <property type="entry name" value="TIR DOMAIN-CONTAINING PROTEIN"/>
    <property type="match status" value="1"/>
</dbReference>
<dbReference type="PANTHER" id="PTHR11017">
    <property type="entry name" value="LEUCINE-RICH REPEAT-CONTAINING PROTEIN"/>
    <property type="match status" value="1"/>
</dbReference>
<dbReference type="SUPFAM" id="SSF52540">
    <property type="entry name" value="P-loop containing nucleoside triphosphate hydrolases"/>
    <property type="match status" value="1"/>
</dbReference>
<dbReference type="EMBL" id="JAGKQM010000018">
    <property type="protein sequence ID" value="KAH0864084.1"/>
    <property type="molecule type" value="Genomic_DNA"/>
</dbReference>